<dbReference type="EMBL" id="JAWIIV010000002">
    <property type="protein sequence ID" value="MEC4718250.1"/>
    <property type="molecule type" value="Genomic_DNA"/>
</dbReference>
<feature type="transmembrane region" description="Helical" evidence="1">
    <location>
        <begin position="33"/>
        <end position="53"/>
    </location>
</feature>
<evidence type="ECO:0000313" key="3">
    <source>
        <dbReference type="Proteomes" id="UP001352263"/>
    </source>
</evidence>
<sequence>MLKKLGFGCMALPIVLFWTASDPHGVASLQDKAIASAVWVALGLGFIALAAAVKAVSTGRTAS</sequence>
<accession>A0ABU6J3P4</accession>
<comment type="caution">
    <text evidence="2">The sequence shown here is derived from an EMBL/GenBank/DDBJ whole genome shotgun (WGS) entry which is preliminary data.</text>
</comment>
<name>A0ABU6J3P4_9BURK</name>
<gene>
    <name evidence="2" type="ORF">RY831_03760</name>
</gene>
<keyword evidence="1" id="KW-0472">Membrane</keyword>
<keyword evidence="1" id="KW-0812">Transmembrane</keyword>
<evidence type="ECO:0000313" key="2">
    <source>
        <dbReference type="EMBL" id="MEC4718250.1"/>
    </source>
</evidence>
<proteinExistence type="predicted"/>
<reference evidence="2 3" key="1">
    <citation type="submission" date="2023-10" db="EMBL/GenBank/DDBJ databases">
        <title>Noviherbaspirillum sp. CPCC 100848 genome assembly.</title>
        <authorList>
            <person name="Li X.Y."/>
            <person name="Fang X.M."/>
        </authorList>
    </citation>
    <scope>NUCLEOTIDE SEQUENCE [LARGE SCALE GENOMIC DNA]</scope>
    <source>
        <strain evidence="2 3">CPCC 100848</strain>
    </source>
</reference>
<protein>
    <submittedName>
        <fullName evidence="2">Uncharacterized protein</fullName>
    </submittedName>
</protein>
<dbReference type="Proteomes" id="UP001352263">
    <property type="component" value="Unassembled WGS sequence"/>
</dbReference>
<dbReference type="RefSeq" id="WP_326505002.1">
    <property type="nucleotide sequence ID" value="NZ_JAWIIV010000002.1"/>
</dbReference>
<keyword evidence="1" id="KW-1133">Transmembrane helix</keyword>
<evidence type="ECO:0000256" key="1">
    <source>
        <dbReference type="SAM" id="Phobius"/>
    </source>
</evidence>
<keyword evidence="3" id="KW-1185">Reference proteome</keyword>
<organism evidence="2 3">
    <name type="scientific">Noviherbaspirillum album</name>
    <dbReference type="NCBI Taxonomy" id="3080276"/>
    <lineage>
        <taxon>Bacteria</taxon>
        <taxon>Pseudomonadati</taxon>
        <taxon>Pseudomonadota</taxon>
        <taxon>Betaproteobacteria</taxon>
        <taxon>Burkholderiales</taxon>
        <taxon>Oxalobacteraceae</taxon>
        <taxon>Noviherbaspirillum</taxon>
    </lineage>
</organism>